<keyword evidence="7" id="KW-0407">Ion channel</keyword>
<dbReference type="PRINTS" id="PR01097">
    <property type="entry name" value="TRNSRECEPTRP"/>
</dbReference>
<dbReference type="OrthoDB" id="25840at2759"/>
<dbReference type="InterPro" id="IPR036770">
    <property type="entry name" value="Ankyrin_rpt-contain_sf"/>
</dbReference>
<organism evidence="13">
    <name type="scientific">Salpingoeca rosetta (strain ATCC 50818 / BSB-021)</name>
    <dbReference type="NCBI Taxonomy" id="946362"/>
    <lineage>
        <taxon>Eukaryota</taxon>
        <taxon>Choanoflagellata</taxon>
        <taxon>Craspedida</taxon>
        <taxon>Salpingoecidae</taxon>
        <taxon>Salpingoeca</taxon>
    </lineage>
</organism>
<feature type="transmembrane region" description="Helical" evidence="10">
    <location>
        <begin position="389"/>
        <end position="411"/>
    </location>
</feature>
<dbReference type="InterPro" id="IPR005821">
    <property type="entry name" value="Ion_trans_dom"/>
</dbReference>
<dbReference type="KEGG" id="sre:PTSG_10078"/>
<name>F2UPF2_SALR5</name>
<feature type="repeat" description="ANK" evidence="8">
    <location>
        <begin position="154"/>
        <end position="186"/>
    </location>
</feature>
<dbReference type="GeneID" id="16069530"/>
<accession>F2UPF2</accession>
<evidence type="ECO:0000313" key="12">
    <source>
        <dbReference type="EMBL" id="EGD79507.1"/>
    </source>
</evidence>
<evidence type="ECO:0000256" key="7">
    <source>
        <dbReference type="ARBA" id="ARBA00023303"/>
    </source>
</evidence>
<dbReference type="OMA" id="SRPTIVX"/>
<feature type="region of interest" description="Disordered" evidence="9">
    <location>
        <begin position="74"/>
        <end position="97"/>
    </location>
</feature>
<feature type="transmembrane region" description="Helical" evidence="10">
    <location>
        <begin position="489"/>
        <end position="511"/>
    </location>
</feature>
<keyword evidence="4 10" id="KW-1133">Transmembrane helix</keyword>
<dbReference type="Pfam" id="PF12796">
    <property type="entry name" value="Ank_2"/>
    <property type="match status" value="1"/>
</dbReference>
<evidence type="ECO:0000313" key="13">
    <source>
        <dbReference type="Proteomes" id="UP000007799"/>
    </source>
</evidence>
<dbReference type="GO" id="GO:0034703">
    <property type="term" value="C:cation channel complex"/>
    <property type="evidence" value="ECO:0007669"/>
    <property type="project" value="TreeGrafter"/>
</dbReference>
<dbReference type="SUPFAM" id="SSF48403">
    <property type="entry name" value="Ankyrin repeat"/>
    <property type="match status" value="1"/>
</dbReference>
<feature type="repeat" description="ANK" evidence="8">
    <location>
        <begin position="187"/>
        <end position="213"/>
    </location>
</feature>
<evidence type="ECO:0000256" key="5">
    <source>
        <dbReference type="ARBA" id="ARBA00023065"/>
    </source>
</evidence>
<evidence type="ECO:0000256" key="9">
    <source>
        <dbReference type="SAM" id="MobiDB-lite"/>
    </source>
</evidence>
<feature type="domain" description="Ion transport" evidence="11">
    <location>
        <begin position="420"/>
        <end position="640"/>
    </location>
</feature>
<evidence type="ECO:0000259" key="11">
    <source>
        <dbReference type="Pfam" id="PF00520"/>
    </source>
</evidence>
<dbReference type="InterPro" id="IPR002153">
    <property type="entry name" value="TRPC_channel"/>
</dbReference>
<evidence type="ECO:0000256" key="6">
    <source>
        <dbReference type="ARBA" id="ARBA00023136"/>
    </source>
</evidence>
<dbReference type="PANTHER" id="PTHR10117:SF54">
    <property type="entry name" value="TRANSIENT RECEPTOR POTENTIAL-GAMMA PROTEIN"/>
    <property type="match status" value="1"/>
</dbReference>
<keyword evidence="5" id="KW-0406">Ion transport</keyword>
<comment type="subcellular location">
    <subcellularLocation>
        <location evidence="1">Membrane</location>
        <topology evidence="1">Multi-pass membrane protein</topology>
    </subcellularLocation>
</comment>
<feature type="transmembrane region" description="Helical" evidence="10">
    <location>
        <begin position="345"/>
        <end position="368"/>
    </location>
</feature>
<dbReference type="SMART" id="SM00248">
    <property type="entry name" value="ANK"/>
    <property type="match status" value="2"/>
</dbReference>
<reference evidence="12" key="1">
    <citation type="submission" date="2009-08" db="EMBL/GenBank/DDBJ databases">
        <title>Annotation of Salpingoeca rosetta.</title>
        <authorList>
            <consortium name="The Broad Institute Genome Sequencing Platform"/>
            <person name="Russ C."/>
            <person name="Cuomo C."/>
            <person name="Burger G."/>
            <person name="Gray M.W."/>
            <person name="Holland P.W.H."/>
            <person name="King N."/>
            <person name="Lang F.B.F."/>
            <person name="Roger A.J."/>
            <person name="Ruiz-Trillo I."/>
            <person name="Young S.K."/>
            <person name="Zeng Q."/>
            <person name="Gargeya S."/>
            <person name="Alvarado L."/>
            <person name="Berlin A."/>
            <person name="Chapman S.B."/>
            <person name="Chen Z."/>
            <person name="Freedman E."/>
            <person name="Gellesch M."/>
            <person name="Goldberg J."/>
            <person name="Griggs A."/>
            <person name="Gujja S."/>
            <person name="Heilman E."/>
            <person name="Heiman D."/>
            <person name="Howarth C."/>
            <person name="Mehta T."/>
            <person name="Neiman D."/>
            <person name="Pearson M."/>
            <person name="Roberts A."/>
            <person name="Saif S."/>
            <person name="Shea T."/>
            <person name="Shenoy N."/>
            <person name="Sisk P."/>
            <person name="Stolte C."/>
            <person name="Sykes S."/>
            <person name="White J."/>
            <person name="Yandava C."/>
            <person name="Haas B."/>
            <person name="Nusbaum C."/>
            <person name="Birren B."/>
        </authorList>
    </citation>
    <scope>NUCLEOTIDE SEQUENCE [LARGE SCALE GENOMIC DNA]</scope>
    <source>
        <strain evidence="12">ATCC 50818</strain>
    </source>
</reference>
<dbReference type="EMBL" id="GL832986">
    <property type="protein sequence ID" value="EGD79507.1"/>
    <property type="molecule type" value="Genomic_DNA"/>
</dbReference>
<evidence type="ECO:0000256" key="2">
    <source>
        <dbReference type="ARBA" id="ARBA00022448"/>
    </source>
</evidence>
<dbReference type="InterPro" id="IPR002110">
    <property type="entry name" value="Ankyrin_rpt"/>
</dbReference>
<dbReference type="Pfam" id="PF00520">
    <property type="entry name" value="Ion_trans"/>
    <property type="match status" value="1"/>
</dbReference>
<feature type="transmembrane region" description="Helical" evidence="10">
    <location>
        <begin position="531"/>
        <end position="553"/>
    </location>
</feature>
<protein>
    <recommendedName>
        <fullName evidence="11">Ion transport domain-containing protein</fullName>
    </recommendedName>
</protein>
<dbReference type="RefSeq" id="XP_004988988.1">
    <property type="nucleotide sequence ID" value="XM_004988931.1"/>
</dbReference>
<dbReference type="PROSITE" id="PS50088">
    <property type="entry name" value="ANK_REPEAT"/>
    <property type="match status" value="2"/>
</dbReference>
<dbReference type="GO" id="GO:0070679">
    <property type="term" value="F:inositol 1,4,5 trisphosphate binding"/>
    <property type="evidence" value="ECO:0007669"/>
    <property type="project" value="TreeGrafter"/>
</dbReference>
<feature type="transmembrane region" description="Helical" evidence="10">
    <location>
        <begin position="610"/>
        <end position="630"/>
    </location>
</feature>
<feature type="transmembrane region" description="Helical" evidence="10">
    <location>
        <begin position="456"/>
        <end position="477"/>
    </location>
</feature>
<keyword evidence="6 10" id="KW-0472">Membrane</keyword>
<dbReference type="PANTHER" id="PTHR10117">
    <property type="entry name" value="TRANSIENT RECEPTOR POTENTIAL CHANNEL"/>
    <property type="match status" value="1"/>
</dbReference>
<dbReference type="GO" id="GO:0015279">
    <property type="term" value="F:store-operated calcium channel activity"/>
    <property type="evidence" value="ECO:0007669"/>
    <property type="project" value="TreeGrafter"/>
</dbReference>
<dbReference type="STRING" id="946362.F2UPF2"/>
<evidence type="ECO:0000256" key="8">
    <source>
        <dbReference type="PROSITE-ProRule" id="PRU00023"/>
    </source>
</evidence>
<dbReference type="Proteomes" id="UP000007799">
    <property type="component" value="Unassembled WGS sequence"/>
</dbReference>
<proteinExistence type="predicted"/>
<evidence type="ECO:0000256" key="1">
    <source>
        <dbReference type="ARBA" id="ARBA00004141"/>
    </source>
</evidence>
<dbReference type="PROSITE" id="PS50297">
    <property type="entry name" value="ANK_REP_REGION"/>
    <property type="match status" value="2"/>
</dbReference>
<keyword evidence="13" id="KW-1185">Reference proteome</keyword>
<keyword evidence="3 10" id="KW-0812">Transmembrane</keyword>
<gene>
    <name evidence="12" type="ORF">PTSG_10078</name>
</gene>
<dbReference type="InParanoid" id="F2UPF2"/>
<evidence type="ECO:0000256" key="3">
    <source>
        <dbReference type="ARBA" id="ARBA00022692"/>
    </source>
</evidence>
<keyword evidence="8" id="KW-0040">ANK repeat</keyword>
<keyword evidence="2" id="KW-0813">Transport</keyword>
<dbReference type="eggNOG" id="KOG3609">
    <property type="taxonomic scope" value="Eukaryota"/>
</dbReference>
<dbReference type="FunCoup" id="F2UPF2">
    <property type="interactions" value="76"/>
</dbReference>
<dbReference type="Gene3D" id="1.25.40.20">
    <property type="entry name" value="Ankyrin repeat-containing domain"/>
    <property type="match status" value="1"/>
</dbReference>
<dbReference type="AlphaFoldDB" id="F2UPF2"/>
<sequence>MAFLQRCASLTHQCYLPNEGAEEAERARRRMDDAADDVHTTGDNAVQPYTANDSDIVTEDAFEEEALDQVPEMSMPGAVSDKQDEQQSLKSSRGSRERFFRNEIEMSDLNANMQDEMARVQKGQELVQAASDQDLGHVTALLSELADANFRDVFGKTPLLCAARRGNLAITEVLLKEGANPNIGDVRGVDPLYEALTRKHVDVAKALLRAGADPVHTLTALTNILEGVKDYAIELLVQDEMLCCAPEVLRVCFRLSYHLNMLSQRQEERKHFYSGLRDRCRDLAVNLLAACNDMWDVRRLLAEGTGLLGLALKYDQTLFVSHPYCQEYMKELWLGQYVGVYGKEFFGVVLKYIFFPLVFPYYLILFALQTPKNLQFSRLGDYVRLCHTPFVKFMGHMTSFILFLVLLIVASTEDSHVVPNGVELALGAWVIALIIQEAREIYQTPSRIYLASVWNWLDITNQLLYLAVIVMRVVLYADRNSRDDSDDLLFASNVTLALAALLSCIRFLNVLEVHHLLGPLQISIRQIISDLVVFLAILLVFMLAFAVALTKVFEHLEDIPANEMPLAAFGSFEASLRTTFWGIFALIELGTFTTIEGVRGTEVRVIGEVLFGAYMVVVFILLINLLIAIITNTYQRIVDNSDVVWCFARARLIREFQSYPAVPAPLNLILEPLEVVVRMSGISVHSVVQVNTGHSSTDQAEEEEQLRKLANNLVERHLRHATSVDDADDISVSRSLRDGGGDDSADMRAMMKTMLDKMSALEQKIAALTDE</sequence>
<evidence type="ECO:0000256" key="10">
    <source>
        <dbReference type="SAM" id="Phobius"/>
    </source>
</evidence>
<evidence type="ECO:0000256" key="4">
    <source>
        <dbReference type="ARBA" id="ARBA00022989"/>
    </source>
</evidence>
<feature type="transmembrane region" description="Helical" evidence="10">
    <location>
        <begin position="579"/>
        <end position="598"/>
    </location>
</feature>
<dbReference type="GO" id="GO:0051480">
    <property type="term" value="P:regulation of cytosolic calcium ion concentration"/>
    <property type="evidence" value="ECO:0007669"/>
    <property type="project" value="TreeGrafter"/>
</dbReference>
<dbReference type="GO" id="GO:0005886">
    <property type="term" value="C:plasma membrane"/>
    <property type="evidence" value="ECO:0007669"/>
    <property type="project" value="TreeGrafter"/>
</dbReference>